<dbReference type="RefSeq" id="WP_284099143.1">
    <property type="nucleotide sequence ID" value="NZ_JARRAF010000002.1"/>
</dbReference>
<keyword evidence="2" id="KW-0808">Transferase</keyword>
<dbReference type="SUPFAM" id="SSF53756">
    <property type="entry name" value="UDP-Glycosyltransferase/glycogen phosphorylase"/>
    <property type="match status" value="1"/>
</dbReference>
<dbReference type="EC" id="2.4.-.-" evidence="2"/>
<feature type="domain" description="Glycosyltransferase subfamily 4-like N-terminal" evidence="1">
    <location>
        <begin position="20"/>
        <end position="188"/>
    </location>
</feature>
<gene>
    <name evidence="2" type="ORF">PZA18_02195</name>
</gene>
<reference evidence="2" key="1">
    <citation type="submission" date="2023-03" db="EMBL/GenBank/DDBJ databases">
        <title>Chitinimonas shenzhenensis gen. nov., sp. nov., a novel member of family Burkholderiaceae isolated from activated sludge collected in Shen Zhen, China.</title>
        <authorList>
            <person name="Wang X."/>
        </authorList>
    </citation>
    <scope>NUCLEOTIDE SEQUENCE</scope>
    <source>
        <strain evidence="2">DQS-5</strain>
    </source>
</reference>
<proteinExistence type="predicted"/>
<dbReference type="GO" id="GO:0016757">
    <property type="term" value="F:glycosyltransferase activity"/>
    <property type="evidence" value="ECO:0007669"/>
    <property type="project" value="UniProtKB-KW"/>
</dbReference>
<dbReference type="CDD" id="cd03814">
    <property type="entry name" value="GT4-like"/>
    <property type="match status" value="1"/>
</dbReference>
<sequence length="396" mass="43932">MDTKRSLCLAFVTETFPPEVNGVAMTVSRMVTGLLARGHRIILTRPRQHRHDQPAQSGSYHEQLAPGMVCPLYRDLRLGLPSVRLLLKAWREHRPDLVVVVTEGPLGWSALRAAKQLGIPALTEFHTNFHRYSEHYGFGWLKGPVTAYLRRFHNNGQLALVPTSEIAEELGRIGLQRVETVARGVDTQLYHPERRSDALRQHWGVSPQTQVVAYVGRLAAEKNLPLVLQAFAAMREIRPDSRMVWVGDGPERAALAAAHPEHVFCGIQRHEALASHYASADAFLFASETETYGNVTLEAMASGLGVVAYNYAAARNHVRHRCNGLVAPLGDEEEFIELARYAASYPSVMRDLGTAARRSVEAIGWDAIIDRFETILSQLLQGRASLPPHPNAALAQ</sequence>
<dbReference type="Gene3D" id="3.40.50.2000">
    <property type="entry name" value="Glycogen Phosphorylase B"/>
    <property type="match status" value="2"/>
</dbReference>
<dbReference type="Proteomes" id="UP001172778">
    <property type="component" value="Unassembled WGS sequence"/>
</dbReference>
<dbReference type="InterPro" id="IPR050194">
    <property type="entry name" value="Glycosyltransferase_grp1"/>
</dbReference>
<dbReference type="InterPro" id="IPR028098">
    <property type="entry name" value="Glyco_trans_4-like_N"/>
</dbReference>
<dbReference type="PANTHER" id="PTHR45947">
    <property type="entry name" value="SULFOQUINOVOSYL TRANSFERASE SQD2"/>
    <property type="match status" value="1"/>
</dbReference>
<accession>A0ABT7DS10</accession>
<keyword evidence="3" id="KW-1185">Reference proteome</keyword>
<organism evidence="2 3">
    <name type="scientific">Parachitinimonas caeni</name>
    <dbReference type="NCBI Taxonomy" id="3031301"/>
    <lineage>
        <taxon>Bacteria</taxon>
        <taxon>Pseudomonadati</taxon>
        <taxon>Pseudomonadota</taxon>
        <taxon>Betaproteobacteria</taxon>
        <taxon>Neisseriales</taxon>
        <taxon>Chitinibacteraceae</taxon>
        <taxon>Parachitinimonas</taxon>
    </lineage>
</organism>
<evidence type="ECO:0000313" key="3">
    <source>
        <dbReference type="Proteomes" id="UP001172778"/>
    </source>
</evidence>
<keyword evidence="2" id="KW-0328">Glycosyltransferase</keyword>
<dbReference type="Pfam" id="PF13439">
    <property type="entry name" value="Glyco_transf_4"/>
    <property type="match status" value="1"/>
</dbReference>
<protein>
    <submittedName>
        <fullName evidence="2">Glycosyltransferase family 1 protein</fullName>
        <ecNumber evidence="2">2.4.-.-</ecNumber>
    </submittedName>
</protein>
<evidence type="ECO:0000313" key="2">
    <source>
        <dbReference type="EMBL" id="MDK2122856.1"/>
    </source>
</evidence>
<dbReference type="Pfam" id="PF13692">
    <property type="entry name" value="Glyco_trans_1_4"/>
    <property type="match status" value="1"/>
</dbReference>
<comment type="caution">
    <text evidence="2">The sequence shown here is derived from an EMBL/GenBank/DDBJ whole genome shotgun (WGS) entry which is preliminary data.</text>
</comment>
<evidence type="ECO:0000259" key="1">
    <source>
        <dbReference type="Pfam" id="PF13439"/>
    </source>
</evidence>
<dbReference type="EMBL" id="JARRAF010000002">
    <property type="protein sequence ID" value="MDK2122856.1"/>
    <property type="molecule type" value="Genomic_DNA"/>
</dbReference>
<dbReference type="PANTHER" id="PTHR45947:SF3">
    <property type="entry name" value="SULFOQUINOVOSYL TRANSFERASE SQD2"/>
    <property type="match status" value="1"/>
</dbReference>
<name>A0ABT7DS10_9NEIS</name>